<reference evidence="22 23" key="1">
    <citation type="journal article" date="2015" name="Genome Announc.">
        <title>Complete Genome Sequence of Sulfolobus solfataricus Strain 98/2 and Evolved Derivatives.</title>
        <authorList>
            <person name="McCarthy S."/>
            <person name="Gradnigo J."/>
            <person name="Johnson T."/>
            <person name="Payne S."/>
            <person name="Lipzen A."/>
            <person name="Martin J."/>
            <person name="Schackwitz W."/>
            <person name="Moriyama E."/>
            <person name="Blum P."/>
        </authorList>
    </citation>
    <scope>NUCLEOTIDE SEQUENCE [LARGE SCALE GENOMIC DNA]</scope>
    <source>
        <strain evidence="22">98/2 SULC</strain>
        <strain evidence="10">SARC-B</strain>
        <strain evidence="11">SARC-C</strain>
        <strain evidence="12 24">SULA</strain>
        <strain evidence="23">SULB</strain>
    </source>
</reference>
<dbReference type="EC" id="7.3.2.6" evidence="6"/>
<evidence type="ECO:0000313" key="25">
    <source>
        <dbReference type="Proteomes" id="UP000076770"/>
    </source>
</evidence>
<dbReference type="AlphaFoldDB" id="A0A0E3MAC2"/>
<comment type="similarity">
    <text evidence="4">Belongs to the ABC transporter superfamily. Sulfate/tungstate importer (TC 3.A.1.6) family.</text>
</comment>
<dbReference type="GO" id="GO:0005524">
    <property type="term" value="F:ATP binding"/>
    <property type="evidence" value="ECO:0007669"/>
    <property type="project" value="UniProtKB-KW"/>
</dbReference>
<evidence type="ECO:0000256" key="5">
    <source>
        <dbReference type="ARBA" id="ARBA00038781"/>
    </source>
</evidence>
<dbReference type="GO" id="GO:1901238">
    <property type="term" value="F:ABC-type tungstate transporter activity"/>
    <property type="evidence" value="ECO:0007669"/>
    <property type="project" value="UniProtKB-EC"/>
</dbReference>
<dbReference type="Proteomes" id="UP000267993">
    <property type="component" value="Chromosome"/>
</dbReference>
<sequence>MIEVYVKKKLQAFLLNVNFSEKGIIAITGKNGSGKSTLLNVIAGILKPDEGYIRLNDIDITNLPINKRNVILVTPDSYIPTLDLKKHLTWGAKLRGRKVNDKEVMEVAKLLGVPNENKKVGNLSLGNREKVSLATAILTKPNLILVDEGFSNISEKEYFINIYTDLCKKNQIDLIYVTQDTEDAKFSDHHYVMNNGSLHKVF</sequence>
<reference evidence="21" key="2">
    <citation type="submission" date="2016-04" db="EMBL/GenBank/DDBJ databases">
        <authorList>
            <person name="Evans L.H."/>
            <person name="Alamgir A."/>
            <person name="Owens N."/>
            <person name="Weber N.D."/>
            <person name="Virtaneva K."/>
            <person name="Barbian K."/>
            <person name="Babar A."/>
            <person name="Rosenke K."/>
        </authorList>
    </citation>
    <scope>NUCLEOTIDE SEQUENCE</scope>
    <source>
        <strain evidence="21">P1</strain>
    </source>
</reference>
<dbReference type="KEGG" id="ssof:SULC_1384"/>
<dbReference type="Proteomes" id="UP000033106">
    <property type="component" value="Chromosome"/>
</dbReference>
<evidence type="ECO:0000313" key="20">
    <source>
        <dbReference type="EMBL" id="QPG50664.1"/>
    </source>
</evidence>
<evidence type="ECO:0000313" key="24">
    <source>
        <dbReference type="Proteomes" id="UP000033106"/>
    </source>
</evidence>
<evidence type="ECO:0000256" key="6">
    <source>
        <dbReference type="ARBA" id="ARBA00039025"/>
    </source>
</evidence>
<comment type="catalytic activity">
    <reaction evidence="8">
        <text>tungstate(in) + ATP + H2O = tungstate(out) + ADP + phosphate + H(+)</text>
        <dbReference type="Rhea" id="RHEA:35027"/>
        <dbReference type="ChEBI" id="CHEBI:15377"/>
        <dbReference type="ChEBI" id="CHEBI:15378"/>
        <dbReference type="ChEBI" id="CHEBI:30616"/>
        <dbReference type="ChEBI" id="CHEBI:43474"/>
        <dbReference type="ChEBI" id="CHEBI:46502"/>
        <dbReference type="ChEBI" id="CHEBI:456216"/>
        <dbReference type="EC" id="7.3.2.6"/>
    </reaction>
</comment>
<dbReference type="Proteomes" id="UP000594632">
    <property type="component" value="Chromosome"/>
</dbReference>
<accession>A0A0E3MAC2</accession>
<dbReference type="OrthoDB" id="97750at2157"/>
<evidence type="ECO:0000313" key="26">
    <source>
        <dbReference type="Proteomes" id="UP000267993"/>
    </source>
</evidence>
<feature type="domain" description="ABC transporter" evidence="9">
    <location>
        <begin position="1"/>
        <end position="201"/>
    </location>
</feature>
<evidence type="ECO:0000256" key="4">
    <source>
        <dbReference type="ARBA" id="ARBA00038307"/>
    </source>
</evidence>
<dbReference type="EMBL" id="CP011057">
    <property type="protein sequence ID" value="AKA79064.1"/>
    <property type="molecule type" value="Genomic_DNA"/>
</dbReference>
<evidence type="ECO:0000256" key="3">
    <source>
        <dbReference type="ARBA" id="ARBA00022840"/>
    </source>
</evidence>
<name>A0A0E3MAC2_SACSO</name>
<reference evidence="20 33" key="6">
    <citation type="journal article" date="2020" name="Nat. Commun.">
        <title>The structures of two archaeal type IV pili illuminate evolutionary relationships.</title>
        <authorList>
            <person name="Wang F."/>
            <person name="Baquero D.P."/>
            <person name="Su Z."/>
            <person name="Beltran L.C."/>
            <person name="Prangishvili D."/>
            <person name="Krupovic M."/>
            <person name="Egelman E.H."/>
        </authorList>
    </citation>
    <scope>NUCLEOTIDE SEQUENCE [LARGE SCALE GENOMIC DNA]</scope>
    <source>
        <strain evidence="20 33">POZ149</strain>
    </source>
</reference>
<reference evidence="10" key="5">
    <citation type="submission" date="2018-10" db="EMBL/GenBank/DDBJ databases">
        <authorList>
            <person name="McCarthy S."/>
            <person name="Gradnigo J."/>
            <person name="Johnson T."/>
            <person name="Payne S."/>
            <person name="Lipzen A."/>
            <person name="Schackwitz W."/>
            <person name="Martin J."/>
            <person name="Moriyama E."/>
            <person name="Blum P."/>
        </authorList>
    </citation>
    <scope>NUCLEOTIDE SEQUENCE</scope>
    <source>
        <strain evidence="10">SARC-B</strain>
        <strain evidence="11">SARC-C</strain>
        <strain evidence="12">SULA</strain>
    </source>
</reference>
<dbReference type="EMBL" id="CP050869">
    <property type="protein sequence ID" value="QPG50664.1"/>
    <property type="molecule type" value="Genomic_DNA"/>
</dbReference>
<gene>
    <name evidence="20" type="ORF">HFC64_13350</name>
    <name evidence="21" type="ORF">SSOP1_0349</name>
    <name evidence="12" type="ORF">SULA_1385</name>
    <name evidence="10" type="ORF">SULB_1386</name>
    <name evidence="11" type="ORF">SULC_1384</name>
    <name evidence="13" type="ORF">SULG_06875</name>
    <name evidence="14" type="ORF">SULH_06875</name>
    <name evidence="15" type="ORF">SULI_06875</name>
    <name evidence="16" type="ORF">SULM_06875</name>
    <name evidence="17" type="ORF">SULN_06875</name>
    <name evidence="18" type="ORF">SULO_06885</name>
    <name evidence="19" type="ORF">SULZ_07120</name>
</gene>
<evidence type="ECO:0000256" key="1">
    <source>
        <dbReference type="ARBA" id="ARBA00022448"/>
    </source>
</evidence>
<dbReference type="RefSeq" id="WP_009990669.1">
    <property type="nucleotide sequence ID" value="NZ_CP011055.2"/>
</dbReference>
<evidence type="ECO:0000256" key="7">
    <source>
        <dbReference type="ARBA" id="ARBA00041133"/>
    </source>
</evidence>
<dbReference type="Proteomes" id="UP000273194">
    <property type="component" value="Chromosome"/>
</dbReference>
<dbReference type="Proteomes" id="UP000033085">
    <property type="component" value="Chromosome"/>
</dbReference>
<dbReference type="Proteomes" id="UP000076770">
    <property type="component" value="Chromosome i"/>
</dbReference>
<evidence type="ECO:0000313" key="27">
    <source>
        <dbReference type="Proteomes" id="UP000269431"/>
    </source>
</evidence>
<dbReference type="Proteomes" id="UP000273443">
    <property type="component" value="Chromosome"/>
</dbReference>
<evidence type="ECO:0000313" key="33">
    <source>
        <dbReference type="Proteomes" id="UP000594632"/>
    </source>
</evidence>
<keyword evidence="3 10" id="KW-0067">ATP-binding</keyword>
<keyword evidence="1" id="KW-0813">Transport</keyword>
<dbReference type="EMBL" id="CP033236">
    <property type="protein sequence ID" value="AZF70764.1"/>
    <property type="molecule type" value="Genomic_DNA"/>
</dbReference>
<comment type="subunit">
    <text evidence="5">The complex is composed of two ATP-binding proteins (WtpC), two transmembrane proteins (WtpB) and a solute-binding protein (WtpA).</text>
</comment>
<evidence type="ECO:0000313" key="29">
    <source>
        <dbReference type="Proteomes" id="UP000273443"/>
    </source>
</evidence>
<dbReference type="Proteomes" id="UP000282269">
    <property type="component" value="Chromosome"/>
</dbReference>
<dbReference type="SUPFAM" id="SSF52540">
    <property type="entry name" value="P-loop containing nucleoside triphosphate hydrolases"/>
    <property type="match status" value="1"/>
</dbReference>
<protein>
    <recommendedName>
        <fullName evidence="7">Molybdate/tungstate import ATP-binding protein WtpC</fullName>
        <ecNumber evidence="6">7.3.2.6</ecNumber>
    </recommendedName>
</protein>
<evidence type="ECO:0000313" key="10">
    <source>
        <dbReference type="EMBL" id="AKA73675.1"/>
    </source>
</evidence>
<dbReference type="GeneID" id="44129341"/>
<dbReference type="GeneID" id="1455507"/>
<dbReference type="EMBL" id="CP033239">
    <property type="protein sequence ID" value="AZF78618.1"/>
    <property type="molecule type" value="Genomic_DNA"/>
</dbReference>
<dbReference type="Proteomes" id="UP000269431">
    <property type="component" value="Chromosome"/>
</dbReference>
<evidence type="ECO:0000313" key="28">
    <source>
        <dbReference type="Proteomes" id="UP000273194"/>
    </source>
</evidence>
<keyword evidence="2" id="KW-0547">Nucleotide-binding</keyword>
<dbReference type="OMA" id="ADHHYVM"/>
<dbReference type="PROSITE" id="PS50893">
    <property type="entry name" value="ABC_TRANSPORTER_2"/>
    <property type="match status" value="1"/>
</dbReference>
<evidence type="ECO:0000313" key="18">
    <source>
        <dbReference type="EMBL" id="AZF81222.1"/>
    </source>
</evidence>
<evidence type="ECO:0000313" key="17">
    <source>
        <dbReference type="EMBL" id="AZF78618.1"/>
    </source>
</evidence>
<evidence type="ECO:0000313" key="12">
    <source>
        <dbReference type="EMBL" id="AKA79064.1"/>
    </source>
</evidence>
<evidence type="ECO:0000256" key="2">
    <source>
        <dbReference type="ARBA" id="ARBA00022741"/>
    </source>
</evidence>
<dbReference type="Proteomes" id="UP000033057">
    <property type="component" value="Chromosome"/>
</dbReference>
<evidence type="ECO:0000313" key="21">
    <source>
        <dbReference type="EMBL" id="SAI83903.1"/>
    </source>
</evidence>
<evidence type="ECO:0000259" key="9">
    <source>
        <dbReference type="PROSITE" id="PS50893"/>
    </source>
</evidence>
<evidence type="ECO:0000313" key="23">
    <source>
        <dbReference type="Proteomes" id="UP000033085"/>
    </source>
</evidence>
<evidence type="ECO:0000313" key="30">
    <source>
        <dbReference type="Proteomes" id="UP000275843"/>
    </source>
</evidence>
<evidence type="ECO:0000313" key="31">
    <source>
        <dbReference type="Proteomes" id="UP000278715"/>
    </source>
</evidence>
<dbReference type="EMBL" id="CP033238">
    <property type="protein sequence ID" value="AZF76008.1"/>
    <property type="molecule type" value="Genomic_DNA"/>
</dbReference>
<dbReference type="EMBL" id="CP011055">
    <property type="protein sequence ID" value="AKA73675.1"/>
    <property type="molecule type" value="Genomic_DNA"/>
</dbReference>
<evidence type="ECO:0000313" key="22">
    <source>
        <dbReference type="Proteomes" id="UP000033057"/>
    </source>
</evidence>
<evidence type="ECO:0000313" key="19">
    <source>
        <dbReference type="EMBL" id="AZF83859.1"/>
    </source>
</evidence>
<evidence type="ECO:0000313" key="14">
    <source>
        <dbReference type="EMBL" id="AZF70764.1"/>
    </source>
</evidence>
<evidence type="ECO:0000313" key="11">
    <source>
        <dbReference type="EMBL" id="AKA76372.1"/>
    </source>
</evidence>
<dbReference type="EMBL" id="CP033235">
    <property type="protein sequence ID" value="AZF68144.1"/>
    <property type="molecule type" value="Genomic_DNA"/>
</dbReference>
<dbReference type="InterPro" id="IPR003593">
    <property type="entry name" value="AAA+_ATPase"/>
</dbReference>
<dbReference type="PANTHER" id="PTHR42781:SF4">
    <property type="entry name" value="SPERMIDINE_PUTRESCINE IMPORT ATP-BINDING PROTEIN POTA"/>
    <property type="match status" value="1"/>
</dbReference>
<dbReference type="InterPro" id="IPR003439">
    <property type="entry name" value="ABC_transporter-like_ATP-bd"/>
</dbReference>
<dbReference type="SMART" id="SM00382">
    <property type="entry name" value="AAA"/>
    <property type="match status" value="1"/>
</dbReference>
<dbReference type="InterPro" id="IPR050093">
    <property type="entry name" value="ABC_SmlMolc_Importer"/>
</dbReference>
<dbReference type="GO" id="GO:0016887">
    <property type="term" value="F:ATP hydrolysis activity"/>
    <property type="evidence" value="ECO:0007669"/>
    <property type="project" value="InterPro"/>
</dbReference>
<dbReference type="PANTHER" id="PTHR42781">
    <property type="entry name" value="SPERMIDINE/PUTRESCINE IMPORT ATP-BINDING PROTEIN POTA"/>
    <property type="match status" value="1"/>
</dbReference>
<evidence type="ECO:0000313" key="32">
    <source>
        <dbReference type="Proteomes" id="UP000282269"/>
    </source>
</evidence>
<dbReference type="Gene3D" id="3.40.50.300">
    <property type="entry name" value="P-loop containing nucleotide triphosphate hydrolases"/>
    <property type="match status" value="1"/>
</dbReference>
<reference evidence="26 27" key="4">
    <citation type="journal article" date="2018" name="Proc. Natl. Acad. Sci. U.S.A.">
        <title>Nonmutational mechanism of inheritance in the Archaeon Sulfolobus solfataricus.</title>
        <authorList>
            <person name="Payne S."/>
            <person name="McCarthy S."/>
            <person name="Johnson T."/>
            <person name="North E."/>
            <person name="Blum P."/>
        </authorList>
    </citation>
    <scope>NUCLEOTIDE SEQUENCE [LARGE SCALE GENOMIC DNA]</scope>
    <source>
        <strain evidence="14 26">SARC-H</strain>
        <strain evidence="15 30">SARC-I</strain>
        <strain evidence="17 31">SARC-N</strain>
        <strain evidence="18 32">SARC-O</strain>
        <strain evidence="19 27">SUL120</strain>
        <strain evidence="13 28">SULG</strain>
        <strain evidence="16 29">SULM</strain>
    </source>
</reference>
<evidence type="ECO:0000313" key="13">
    <source>
        <dbReference type="EMBL" id="AZF68144.1"/>
    </source>
</evidence>
<dbReference type="InterPro" id="IPR027417">
    <property type="entry name" value="P-loop_NTPase"/>
</dbReference>
<evidence type="ECO:0000256" key="8">
    <source>
        <dbReference type="ARBA" id="ARBA00047936"/>
    </source>
</evidence>
<organism evidence="10 23">
    <name type="scientific">Saccharolobus solfataricus</name>
    <name type="common">Sulfolobus solfataricus</name>
    <dbReference type="NCBI Taxonomy" id="2287"/>
    <lineage>
        <taxon>Archaea</taxon>
        <taxon>Thermoproteota</taxon>
        <taxon>Thermoprotei</taxon>
        <taxon>Sulfolobales</taxon>
        <taxon>Sulfolobaceae</taxon>
        <taxon>Saccharolobus</taxon>
    </lineage>
</organism>
<dbReference type="EMBL" id="CP033240">
    <property type="protein sequence ID" value="AZF81222.1"/>
    <property type="molecule type" value="Genomic_DNA"/>
</dbReference>
<dbReference type="Pfam" id="PF00005">
    <property type="entry name" value="ABC_tran"/>
    <property type="match status" value="1"/>
</dbReference>
<dbReference type="KEGG" id="ssoa:SULA_1385"/>
<dbReference type="EMBL" id="CP033237">
    <property type="protein sequence ID" value="AZF73384.1"/>
    <property type="molecule type" value="Genomic_DNA"/>
</dbReference>
<proteinExistence type="inferred from homology"/>
<reference evidence="25" key="3">
    <citation type="submission" date="2016-04" db="EMBL/GenBank/DDBJ databases">
        <authorList>
            <person name="Shah S.A."/>
            <person name="Garrett R.A."/>
        </authorList>
    </citation>
    <scope>NUCLEOTIDE SEQUENCE [LARGE SCALE GENOMIC DNA]</scope>
    <source>
        <strain evidence="25">ATCC 35091 / DSM 1616 / JCM 8930 / NBRC 15331 / P1</strain>
    </source>
</reference>
<dbReference type="Proteomes" id="UP000275843">
    <property type="component" value="Chromosome"/>
</dbReference>
<dbReference type="KEGG" id="ssol:SULB_1386"/>
<dbReference type="EMBL" id="CP011056">
    <property type="protein sequence ID" value="AKA76372.1"/>
    <property type="molecule type" value="Genomic_DNA"/>
</dbReference>
<evidence type="ECO:0000313" key="15">
    <source>
        <dbReference type="EMBL" id="AZF73384.1"/>
    </source>
</evidence>
<evidence type="ECO:0000313" key="16">
    <source>
        <dbReference type="EMBL" id="AZF76008.1"/>
    </source>
</evidence>
<dbReference type="EMBL" id="LT549890">
    <property type="protein sequence ID" value="SAI83903.1"/>
    <property type="molecule type" value="Genomic_DNA"/>
</dbReference>
<dbReference type="Proteomes" id="UP000278715">
    <property type="component" value="Chromosome"/>
</dbReference>
<dbReference type="PATRIC" id="fig|2287.6.peg.1432"/>
<dbReference type="EMBL" id="CP033241">
    <property type="protein sequence ID" value="AZF83859.1"/>
    <property type="molecule type" value="Genomic_DNA"/>
</dbReference>